<proteinExistence type="predicted"/>
<accession>A0A6A5WW36</accession>
<reference evidence="12" key="1">
    <citation type="journal article" date="2020" name="Stud. Mycol.">
        <title>101 Dothideomycetes genomes: a test case for predicting lifestyles and emergence of pathogens.</title>
        <authorList>
            <person name="Haridas S."/>
            <person name="Albert R."/>
            <person name="Binder M."/>
            <person name="Bloem J."/>
            <person name="Labutti K."/>
            <person name="Salamov A."/>
            <person name="Andreopoulos B."/>
            <person name="Baker S."/>
            <person name="Barry K."/>
            <person name="Bills G."/>
            <person name="Bluhm B."/>
            <person name="Cannon C."/>
            <person name="Castanera R."/>
            <person name="Culley D."/>
            <person name="Daum C."/>
            <person name="Ezra D."/>
            <person name="Gonzalez J."/>
            <person name="Henrissat B."/>
            <person name="Kuo A."/>
            <person name="Liang C."/>
            <person name="Lipzen A."/>
            <person name="Lutzoni F."/>
            <person name="Magnuson J."/>
            <person name="Mondo S."/>
            <person name="Nolan M."/>
            <person name="Ohm R."/>
            <person name="Pangilinan J."/>
            <person name="Park H.-J."/>
            <person name="Ramirez L."/>
            <person name="Alfaro M."/>
            <person name="Sun H."/>
            <person name="Tritt A."/>
            <person name="Yoshinaga Y."/>
            <person name="Zwiers L.-H."/>
            <person name="Turgeon B."/>
            <person name="Goodwin S."/>
            <person name="Spatafora J."/>
            <person name="Crous P."/>
            <person name="Grigoriev I."/>
        </authorList>
    </citation>
    <scope>NUCLEOTIDE SEQUENCE</scope>
    <source>
        <strain evidence="12">CBS 123094</strain>
    </source>
</reference>
<evidence type="ECO:0000256" key="3">
    <source>
        <dbReference type="ARBA" id="ARBA00022679"/>
    </source>
</evidence>
<evidence type="ECO:0000256" key="8">
    <source>
        <dbReference type="ARBA" id="ARBA00022833"/>
    </source>
</evidence>
<dbReference type="InterPro" id="IPR013083">
    <property type="entry name" value="Znf_RING/FYVE/PHD"/>
</dbReference>
<dbReference type="SUPFAM" id="SSF57850">
    <property type="entry name" value="RING/U-box"/>
    <property type="match status" value="2"/>
</dbReference>
<dbReference type="GO" id="GO:0061630">
    <property type="term" value="F:ubiquitin protein ligase activity"/>
    <property type="evidence" value="ECO:0007669"/>
    <property type="project" value="UniProtKB-EC"/>
</dbReference>
<dbReference type="InterPro" id="IPR044066">
    <property type="entry name" value="TRIAD_supradom"/>
</dbReference>
<keyword evidence="5" id="KW-0677">Repeat</keyword>
<evidence type="ECO:0000256" key="4">
    <source>
        <dbReference type="ARBA" id="ARBA00022723"/>
    </source>
</evidence>
<name>A0A6A5WW36_9PLEO</name>
<sequence length="413" mass="47033">MPMQAPHAGLLDDEITALALQLEEIGLFEENDKGKYRTDSPPDNKLACDDFETEIQDHLNFLRDLRLARSIADAVDSDAQAIADLASGEEQANDDLDVTWPLDDIEDGTEAGCSSSMTSEQKQHGAFGRFSRVYECCVCRESFRIPGILLLPCDHRYCMDCLRELFLHAIKDEALFPPRCCREPIPLRFISSSLSSSELKRFHEAKQEYSSDKRTYCSNNACGRFIHSVDILDDIAECAHCLTETCAICQRPAHSSFECPNDPTLQATLSLADEEGWQRCYSCRGMVELDVGCNHMTCKCGAQFCYACGERWKTCPCDQWHEERLVRRAEEVVHRENPQRLLAAEVVNAAVEEMRENLREEHQCTHPGWLDRVDYTGQPLQCEVCAHHFHSFILQCPRCHVQICASCRRNRLR</sequence>
<evidence type="ECO:0000256" key="7">
    <source>
        <dbReference type="ARBA" id="ARBA00022786"/>
    </source>
</evidence>
<feature type="domain" description="RING-type" evidence="11">
    <location>
        <begin position="132"/>
        <end position="327"/>
    </location>
</feature>
<keyword evidence="3" id="KW-0808">Transferase</keyword>
<evidence type="ECO:0000256" key="5">
    <source>
        <dbReference type="ARBA" id="ARBA00022737"/>
    </source>
</evidence>
<evidence type="ECO:0000256" key="9">
    <source>
        <dbReference type="PROSITE-ProRule" id="PRU00175"/>
    </source>
</evidence>
<dbReference type="CDD" id="cd20335">
    <property type="entry name" value="BRcat_RBR"/>
    <property type="match status" value="1"/>
</dbReference>
<feature type="domain" description="RING-type" evidence="10">
    <location>
        <begin position="136"/>
        <end position="180"/>
    </location>
</feature>
<dbReference type="CDD" id="cd22584">
    <property type="entry name" value="Rcat_RBR_unk"/>
    <property type="match status" value="1"/>
</dbReference>
<dbReference type="PANTHER" id="PTHR11685">
    <property type="entry name" value="RBR FAMILY RING FINGER AND IBR DOMAIN-CONTAINING"/>
    <property type="match status" value="1"/>
</dbReference>
<dbReference type="Gene3D" id="1.20.120.1750">
    <property type="match status" value="1"/>
</dbReference>
<dbReference type="GO" id="GO:0016567">
    <property type="term" value="P:protein ubiquitination"/>
    <property type="evidence" value="ECO:0007669"/>
    <property type="project" value="InterPro"/>
</dbReference>
<dbReference type="PROSITE" id="PS51873">
    <property type="entry name" value="TRIAD"/>
    <property type="match status" value="1"/>
</dbReference>
<evidence type="ECO:0000256" key="6">
    <source>
        <dbReference type="ARBA" id="ARBA00022771"/>
    </source>
</evidence>
<dbReference type="Pfam" id="PF01485">
    <property type="entry name" value="IBR"/>
    <property type="match status" value="2"/>
</dbReference>
<keyword evidence="6 9" id="KW-0863">Zinc-finger</keyword>
<dbReference type="PROSITE" id="PS50089">
    <property type="entry name" value="ZF_RING_2"/>
    <property type="match status" value="1"/>
</dbReference>
<comment type="catalytic activity">
    <reaction evidence="1">
        <text>[E2 ubiquitin-conjugating enzyme]-S-ubiquitinyl-L-cysteine + [acceptor protein]-L-lysine = [E2 ubiquitin-conjugating enzyme]-L-cysteine + [acceptor protein]-N(6)-ubiquitinyl-L-lysine.</text>
        <dbReference type="EC" id="2.3.2.31"/>
    </reaction>
</comment>
<evidence type="ECO:0000259" key="11">
    <source>
        <dbReference type="PROSITE" id="PS51873"/>
    </source>
</evidence>
<evidence type="ECO:0000259" key="10">
    <source>
        <dbReference type="PROSITE" id="PS50089"/>
    </source>
</evidence>
<protein>
    <recommendedName>
        <fullName evidence="2">RBR-type E3 ubiquitin transferase</fullName>
        <ecNumber evidence="2">2.3.2.31</ecNumber>
    </recommendedName>
</protein>
<dbReference type="GO" id="GO:0008270">
    <property type="term" value="F:zinc ion binding"/>
    <property type="evidence" value="ECO:0007669"/>
    <property type="project" value="UniProtKB-KW"/>
</dbReference>
<organism evidence="12 13">
    <name type="scientific">Amniculicola lignicola CBS 123094</name>
    <dbReference type="NCBI Taxonomy" id="1392246"/>
    <lineage>
        <taxon>Eukaryota</taxon>
        <taxon>Fungi</taxon>
        <taxon>Dikarya</taxon>
        <taxon>Ascomycota</taxon>
        <taxon>Pezizomycotina</taxon>
        <taxon>Dothideomycetes</taxon>
        <taxon>Pleosporomycetidae</taxon>
        <taxon>Pleosporales</taxon>
        <taxon>Amniculicolaceae</taxon>
        <taxon>Amniculicola</taxon>
    </lineage>
</organism>
<dbReference type="OrthoDB" id="10009520at2759"/>
<keyword evidence="8" id="KW-0862">Zinc</keyword>
<dbReference type="Gene3D" id="3.30.40.10">
    <property type="entry name" value="Zinc/RING finger domain, C3HC4 (zinc finger)"/>
    <property type="match status" value="1"/>
</dbReference>
<gene>
    <name evidence="12" type="ORF">P154DRAFT_551246</name>
</gene>
<dbReference type="AlphaFoldDB" id="A0A6A5WW36"/>
<dbReference type="EMBL" id="ML977561">
    <property type="protein sequence ID" value="KAF2005942.1"/>
    <property type="molecule type" value="Genomic_DNA"/>
</dbReference>
<dbReference type="InterPro" id="IPR002867">
    <property type="entry name" value="IBR_dom"/>
</dbReference>
<keyword evidence="4" id="KW-0479">Metal-binding</keyword>
<dbReference type="InterPro" id="IPR031127">
    <property type="entry name" value="E3_UB_ligase_RBR"/>
</dbReference>
<dbReference type="InterPro" id="IPR001841">
    <property type="entry name" value="Znf_RING"/>
</dbReference>
<keyword evidence="13" id="KW-1185">Reference proteome</keyword>
<dbReference type="InterPro" id="IPR017907">
    <property type="entry name" value="Znf_RING_CS"/>
</dbReference>
<dbReference type="EC" id="2.3.2.31" evidence="2"/>
<dbReference type="PROSITE" id="PS00518">
    <property type="entry name" value="ZF_RING_1"/>
    <property type="match status" value="1"/>
</dbReference>
<keyword evidence="7" id="KW-0833">Ubl conjugation pathway</keyword>
<evidence type="ECO:0000256" key="1">
    <source>
        <dbReference type="ARBA" id="ARBA00001798"/>
    </source>
</evidence>
<evidence type="ECO:0000256" key="2">
    <source>
        <dbReference type="ARBA" id="ARBA00012251"/>
    </source>
</evidence>
<dbReference type="Proteomes" id="UP000799779">
    <property type="component" value="Unassembled WGS sequence"/>
</dbReference>
<evidence type="ECO:0000313" key="13">
    <source>
        <dbReference type="Proteomes" id="UP000799779"/>
    </source>
</evidence>
<evidence type="ECO:0000313" key="12">
    <source>
        <dbReference type="EMBL" id="KAF2005942.1"/>
    </source>
</evidence>